<dbReference type="EMBL" id="KI913114">
    <property type="protein sequence ID" value="ETV88736.1"/>
    <property type="molecule type" value="Genomic_DNA"/>
</dbReference>
<feature type="region of interest" description="Disordered" evidence="1">
    <location>
        <begin position="1"/>
        <end position="42"/>
    </location>
</feature>
<dbReference type="RefSeq" id="XP_009821136.1">
    <property type="nucleotide sequence ID" value="XM_009822834.1"/>
</dbReference>
<accession>W4HAZ3</accession>
<feature type="compositionally biased region" description="Low complexity" evidence="1">
    <location>
        <begin position="1"/>
        <end position="30"/>
    </location>
</feature>
<sequence>MSSLTPSPTTTSKLTTATTMTPSPPVTSKTAIPRNDLIPLPTTISRTAPATTITHLRMSHRTTRSMLSRVKRSQSPPLPPATSHGQIKRAVATPAPHSQEVHRRSNMDIDDDQSYHLDPAFTFITTTSSHP</sequence>
<dbReference type="GeneID" id="20802246"/>
<name>W4HAZ3_APHAT</name>
<reference evidence="2" key="1">
    <citation type="submission" date="2013-12" db="EMBL/GenBank/DDBJ databases">
        <title>The Genome Sequence of Aphanomyces astaci APO3.</title>
        <authorList>
            <consortium name="The Broad Institute Genomics Platform"/>
            <person name="Russ C."/>
            <person name="Tyler B."/>
            <person name="van West P."/>
            <person name="Dieguez-Uribeondo J."/>
            <person name="Young S.K."/>
            <person name="Zeng Q."/>
            <person name="Gargeya S."/>
            <person name="Fitzgerald M."/>
            <person name="Abouelleil A."/>
            <person name="Alvarado L."/>
            <person name="Chapman S.B."/>
            <person name="Gainer-Dewar J."/>
            <person name="Goldberg J."/>
            <person name="Griggs A."/>
            <person name="Gujja S."/>
            <person name="Hansen M."/>
            <person name="Howarth C."/>
            <person name="Imamovic A."/>
            <person name="Ireland A."/>
            <person name="Larimer J."/>
            <person name="McCowan C."/>
            <person name="Murphy C."/>
            <person name="Pearson M."/>
            <person name="Poon T.W."/>
            <person name="Priest M."/>
            <person name="Roberts A."/>
            <person name="Saif S."/>
            <person name="Shea T."/>
            <person name="Sykes S."/>
            <person name="Wortman J."/>
            <person name="Nusbaum C."/>
            <person name="Birren B."/>
        </authorList>
    </citation>
    <scope>NUCLEOTIDE SEQUENCE [LARGE SCALE GENOMIC DNA]</scope>
    <source>
        <strain evidence="2">APO3</strain>
    </source>
</reference>
<proteinExistence type="predicted"/>
<protein>
    <submittedName>
        <fullName evidence="2">Uncharacterized protein</fullName>
    </submittedName>
</protein>
<dbReference type="AlphaFoldDB" id="W4HAZ3"/>
<feature type="region of interest" description="Disordered" evidence="1">
    <location>
        <begin position="59"/>
        <end position="114"/>
    </location>
</feature>
<organism evidence="2">
    <name type="scientific">Aphanomyces astaci</name>
    <name type="common">Crayfish plague agent</name>
    <dbReference type="NCBI Taxonomy" id="112090"/>
    <lineage>
        <taxon>Eukaryota</taxon>
        <taxon>Sar</taxon>
        <taxon>Stramenopiles</taxon>
        <taxon>Oomycota</taxon>
        <taxon>Saprolegniomycetes</taxon>
        <taxon>Saprolegniales</taxon>
        <taxon>Verrucalvaceae</taxon>
        <taxon>Aphanomyces</taxon>
    </lineage>
</organism>
<evidence type="ECO:0000313" key="2">
    <source>
        <dbReference type="EMBL" id="ETV88736.1"/>
    </source>
</evidence>
<dbReference type="VEuPathDB" id="FungiDB:H257_00250"/>
<gene>
    <name evidence="2" type="ORF">H257_00250</name>
</gene>
<evidence type="ECO:0000256" key="1">
    <source>
        <dbReference type="SAM" id="MobiDB-lite"/>
    </source>
</evidence>